<dbReference type="SMART" id="SM00409">
    <property type="entry name" value="IG"/>
    <property type="match status" value="2"/>
</dbReference>
<gene>
    <name evidence="3" type="ORF">O3P69_005442</name>
</gene>
<evidence type="ECO:0000259" key="2">
    <source>
        <dbReference type="PROSITE" id="PS50835"/>
    </source>
</evidence>
<accession>A0AAW0UBR9</accession>
<feature type="compositionally biased region" description="Basic and acidic residues" evidence="1">
    <location>
        <begin position="268"/>
        <end position="282"/>
    </location>
</feature>
<dbReference type="InterPro" id="IPR003599">
    <property type="entry name" value="Ig_sub"/>
</dbReference>
<name>A0AAW0UBR9_SCYPA</name>
<evidence type="ECO:0000256" key="1">
    <source>
        <dbReference type="SAM" id="MobiDB-lite"/>
    </source>
</evidence>
<evidence type="ECO:0000313" key="4">
    <source>
        <dbReference type="Proteomes" id="UP001487740"/>
    </source>
</evidence>
<dbReference type="PROSITE" id="PS50835">
    <property type="entry name" value="IG_LIKE"/>
    <property type="match status" value="1"/>
</dbReference>
<dbReference type="AlphaFoldDB" id="A0AAW0UBR9"/>
<proteinExistence type="predicted"/>
<dbReference type="InterPro" id="IPR037448">
    <property type="entry name" value="Zig-8"/>
</dbReference>
<feature type="region of interest" description="Disordered" evidence="1">
    <location>
        <begin position="215"/>
        <end position="282"/>
    </location>
</feature>
<dbReference type="CDD" id="cd00096">
    <property type="entry name" value="Ig"/>
    <property type="match status" value="1"/>
</dbReference>
<dbReference type="SUPFAM" id="SSF48726">
    <property type="entry name" value="Immunoglobulin"/>
    <property type="match status" value="1"/>
</dbReference>
<dbReference type="Gene3D" id="2.60.40.10">
    <property type="entry name" value="Immunoglobulins"/>
    <property type="match status" value="2"/>
</dbReference>
<dbReference type="GO" id="GO:0032589">
    <property type="term" value="C:neuron projection membrane"/>
    <property type="evidence" value="ECO:0007669"/>
    <property type="project" value="TreeGrafter"/>
</dbReference>
<dbReference type="PANTHER" id="PTHR23279">
    <property type="entry name" value="DEFECTIVE PROBOSCIS EXTENSION RESPONSE DPR -RELATED"/>
    <property type="match status" value="1"/>
</dbReference>
<dbReference type="GO" id="GO:0050808">
    <property type="term" value="P:synapse organization"/>
    <property type="evidence" value="ECO:0007669"/>
    <property type="project" value="TreeGrafter"/>
</dbReference>
<sequence>MEHGAALRPAPLLFKTHNNTDLKAQVGTTAVLHCVAYHVGENTYVQVRDDGVYECQVSSHPPVSLLTTLHVTEATSEVLGGPEKYVRVGSSLRLVCVLKNNTQPPEYVFWYHGPHMINFHATREVRVEQKGEVSTLYLNHVRASDSGNYTCAPSKARPAHILIHVLKGGETPAAIHSGAGESKEGGGFSSTSSLLLLLVLLQLITLPLTSPCVLVPSPSHHSQRYSSAATRGLGKESKDGGGKGGGRGNESCPLPLSRVPTSSSGGGESEHISRNTKDKITS</sequence>
<dbReference type="InterPro" id="IPR007110">
    <property type="entry name" value="Ig-like_dom"/>
</dbReference>
<protein>
    <recommendedName>
        <fullName evidence="2">Ig-like domain-containing protein</fullName>
    </recommendedName>
</protein>
<keyword evidence="4" id="KW-1185">Reference proteome</keyword>
<dbReference type="Proteomes" id="UP001487740">
    <property type="component" value="Unassembled WGS sequence"/>
</dbReference>
<dbReference type="InterPro" id="IPR013783">
    <property type="entry name" value="Ig-like_fold"/>
</dbReference>
<dbReference type="InterPro" id="IPR036179">
    <property type="entry name" value="Ig-like_dom_sf"/>
</dbReference>
<dbReference type="Pfam" id="PF13927">
    <property type="entry name" value="Ig_3"/>
    <property type="match status" value="1"/>
</dbReference>
<reference evidence="3 4" key="1">
    <citation type="submission" date="2023-03" db="EMBL/GenBank/DDBJ databases">
        <title>High-quality genome of Scylla paramamosain provides insights in environmental adaptation.</title>
        <authorList>
            <person name="Zhang L."/>
        </authorList>
    </citation>
    <scope>NUCLEOTIDE SEQUENCE [LARGE SCALE GENOMIC DNA]</scope>
    <source>
        <strain evidence="3">LZ_2023a</strain>
        <tissue evidence="3">Muscle</tissue>
    </source>
</reference>
<dbReference type="EMBL" id="JARAKH010000016">
    <property type="protein sequence ID" value="KAK8396396.1"/>
    <property type="molecule type" value="Genomic_DNA"/>
</dbReference>
<feature type="domain" description="Ig-like" evidence="2">
    <location>
        <begin position="61"/>
        <end position="151"/>
    </location>
</feature>
<dbReference type="PANTHER" id="PTHR23279:SF37">
    <property type="entry name" value="DEFECTIVE PROBOSCIS EXTENSION RESPONSE 13, ISOFORM B"/>
    <property type="match status" value="1"/>
</dbReference>
<evidence type="ECO:0000313" key="3">
    <source>
        <dbReference type="EMBL" id="KAK8396396.1"/>
    </source>
</evidence>
<organism evidence="3 4">
    <name type="scientific">Scylla paramamosain</name>
    <name type="common">Mud crab</name>
    <dbReference type="NCBI Taxonomy" id="85552"/>
    <lineage>
        <taxon>Eukaryota</taxon>
        <taxon>Metazoa</taxon>
        <taxon>Ecdysozoa</taxon>
        <taxon>Arthropoda</taxon>
        <taxon>Crustacea</taxon>
        <taxon>Multicrustacea</taxon>
        <taxon>Malacostraca</taxon>
        <taxon>Eumalacostraca</taxon>
        <taxon>Eucarida</taxon>
        <taxon>Decapoda</taxon>
        <taxon>Pleocyemata</taxon>
        <taxon>Brachyura</taxon>
        <taxon>Eubrachyura</taxon>
        <taxon>Portunoidea</taxon>
        <taxon>Portunidae</taxon>
        <taxon>Portuninae</taxon>
        <taxon>Scylla</taxon>
    </lineage>
</organism>
<comment type="caution">
    <text evidence="3">The sequence shown here is derived from an EMBL/GenBank/DDBJ whole genome shotgun (WGS) entry which is preliminary data.</text>
</comment>